<feature type="signal peptide" evidence="7">
    <location>
        <begin position="1"/>
        <end position="26"/>
    </location>
</feature>
<dbReference type="GO" id="GO:0006801">
    <property type="term" value="P:superoxide metabolic process"/>
    <property type="evidence" value="ECO:0007669"/>
    <property type="project" value="InterPro"/>
</dbReference>
<dbReference type="PANTHER" id="PTHR20910">
    <property type="entry name" value="AGAP001623-PA"/>
    <property type="match status" value="1"/>
</dbReference>
<proteinExistence type="predicted"/>
<evidence type="ECO:0008006" key="13">
    <source>
        <dbReference type="Google" id="ProtNLM"/>
    </source>
</evidence>
<evidence type="ECO:0000259" key="10">
    <source>
        <dbReference type="Pfam" id="PF20520"/>
    </source>
</evidence>
<evidence type="ECO:0000256" key="2">
    <source>
        <dbReference type="ARBA" id="ARBA00022692"/>
    </source>
</evidence>
<dbReference type="Pfam" id="PF20520">
    <property type="entry name" value="Ac45-VOA1_TM"/>
    <property type="match status" value="1"/>
</dbReference>
<dbReference type="SUPFAM" id="SSF49329">
    <property type="entry name" value="Cu,Zn superoxide dismutase-like"/>
    <property type="match status" value="5"/>
</dbReference>
<evidence type="ECO:0000313" key="11">
    <source>
        <dbReference type="EMBL" id="KNC25460.1"/>
    </source>
</evidence>
<reference evidence="11 12" key="1">
    <citation type="journal article" date="2015" name="Nat. Commun.">
        <title>Lucilia cuprina genome unlocks parasitic fly biology to underpin future interventions.</title>
        <authorList>
            <person name="Anstead C.A."/>
            <person name="Korhonen P.K."/>
            <person name="Young N.D."/>
            <person name="Hall R.S."/>
            <person name="Jex A.R."/>
            <person name="Murali S.C."/>
            <person name="Hughes D.S."/>
            <person name="Lee S.F."/>
            <person name="Perry T."/>
            <person name="Stroehlein A.J."/>
            <person name="Ansell B.R."/>
            <person name="Breugelmans B."/>
            <person name="Hofmann A."/>
            <person name="Qu J."/>
            <person name="Dugan S."/>
            <person name="Lee S.L."/>
            <person name="Chao H."/>
            <person name="Dinh H."/>
            <person name="Han Y."/>
            <person name="Doddapaneni H.V."/>
            <person name="Worley K.C."/>
            <person name="Muzny D.M."/>
            <person name="Ioannidis P."/>
            <person name="Waterhouse R.M."/>
            <person name="Zdobnov E.M."/>
            <person name="James P.J."/>
            <person name="Bagnall N.H."/>
            <person name="Kotze A.C."/>
            <person name="Gibbs R.A."/>
            <person name="Richards S."/>
            <person name="Batterham P."/>
            <person name="Gasser R.B."/>
        </authorList>
    </citation>
    <scope>NUCLEOTIDE SEQUENCE [LARGE SCALE GENOMIC DNA]</scope>
    <source>
        <strain evidence="11 12">LS</strain>
        <tissue evidence="11">Full body</tissue>
    </source>
</reference>
<dbReference type="Proteomes" id="UP000037069">
    <property type="component" value="Unassembled WGS sequence"/>
</dbReference>
<keyword evidence="2 6" id="KW-0812">Transmembrane</keyword>
<evidence type="ECO:0000256" key="6">
    <source>
        <dbReference type="SAM" id="Phobius"/>
    </source>
</evidence>
<organism evidence="11 12">
    <name type="scientific">Lucilia cuprina</name>
    <name type="common">Green bottle fly</name>
    <name type="synonym">Australian sheep blowfly</name>
    <dbReference type="NCBI Taxonomy" id="7375"/>
    <lineage>
        <taxon>Eukaryota</taxon>
        <taxon>Metazoa</taxon>
        <taxon>Ecdysozoa</taxon>
        <taxon>Arthropoda</taxon>
        <taxon>Hexapoda</taxon>
        <taxon>Insecta</taxon>
        <taxon>Pterygota</taxon>
        <taxon>Neoptera</taxon>
        <taxon>Endopterygota</taxon>
        <taxon>Diptera</taxon>
        <taxon>Brachycera</taxon>
        <taxon>Muscomorpha</taxon>
        <taxon>Oestroidea</taxon>
        <taxon>Calliphoridae</taxon>
        <taxon>Luciliinae</taxon>
        <taxon>Lucilia</taxon>
    </lineage>
</organism>
<dbReference type="OrthoDB" id="159229at2759"/>
<dbReference type="GO" id="GO:0046872">
    <property type="term" value="F:metal ion binding"/>
    <property type="evidence" value="ECO:0007669"/>
    <property type="project" value="InterPro"/>
</dbReference>
<dbReference type="InterPro" id="IPR046755">
    <property type="entry name" value="VAS1_LD"/>
</dbReference>
<dbReference type="OMA" id="GIWGKSL"/>
<comment type="subcellular location">
    <subcellularLocation>
        <location evidence="1">Membrane</location>
        <topology evidence="1">Single-pass membrane protein</topology>
    </subcellularLocation>
</comment>
<dbReference type="EMBL" id="JRES01001112">
    <property type="protein sequence ID" value="KNC25460.1"/>
    <property type="molecule type" value="Genomic_DNA"/>
</dbReference>
<dbReference type="Pfam" id="PF00080">
    <property type="entry name" value="Sod_Cu"/>
    <property type="match status" value="1"/>
</dbReference>
<evidence type="ECO:0000256" key="7">
    <source>
        <dbReference type="SAM" id="SignalP"/>
    </source>
</evidence>
<evidence type="ECO:0000259" key="9">
    <source>
        <dbReference type="Pfam" id="PF05827"/>
    </source>
</evidence>
<evidence type="ECO:0000256" key="1">
    <source>
        <dbReference type="ARBA" id="ARBA00004167"/>
    </source>
</evidence>
<dbReference type="InterPro" id="IPR053257">
    <property type="entry name" value="Cu-only_SOD"/>
</dbReference>
<dbReference type="Pfam" id="PF05827">
    <property type="entry name" value="VAS1_LD"/>
    <property type="match status" value="1"/>
</dbReference>
<dbReference type="STRING" id="7375.A0A0L0BZK0"/>
<accession>A0A0L0BZK0</accession>
<comment type="caution">
    <text evidence="11">The sequence shown here is derived from an EMBL/GenBank/DDBJ whole genome shotgun (WGS) entry which is preliminary data.</text>
</comment>
<evidence type="ECO:0000256" key="4">
    <source>
        <dbReference type="ARBA" id="ARBA00023136"/>
    </source>
</evidence>
<gene>
    <name evidence="11" type="ORF">FF38_02154</name>
</gene>
<dbReference type="Gene3D" id="2.60.40.200">
    <property type="entry name" value="Superoxide dismutase, copper/zinc binding domain"/>
    <property type="match status" value="5"/>
</dbReference>
<evidence type="ECO:0000256" key="5">
    <source>
        <dbReference type="SAM" id="MobiDB-lite"/>
    </source>
</evidence>
<keyword evidence="3 6" id="KW-1133">Transmembrane helix</keyword>
<feature type="region of interest" description="Disordered" evidence="5">
    <location>
        <begin position="1257"/>
        <end position="1278"/>
    </location>
</feature>
<dbReference type="InterPro" id="IPR046756">
    <property type="entry name" value="VAS1/VOA1_TM"/>
</dbReference>
<evidence type="ECO:0000256" key="3">
    <source>
        <dbReference type="ARBA" id="ARBA00022989"/>
    </source>
</evidence>
<dbReference type="PANTHER" id="PTHR20910:SF1">
    <property type="entry name" value="SUPEROXIDE DISMUTASE COPPER_ZINC BINDING DOMAIN-CONTAINING PROTEIN"/>
    <property type="match status" value="1"/>
</dbReference>
<evidence type="ECO:0000313" key="12">
    <source>
        <dbReference type="Proteomes" id="UP000037069"/>
    </source>
</evidence>
<keyword evidence="7" id="KW-0732">Signal</keyword>
<feature type="domain" description="V-type proton ATPase subunit S1 luminal" evidence="9">
    <location>
        <begin position="1343"/>
        <end position="1419"/>
    </location>
</feature>
<dbReference type="GO" id="GO:0016020">
    <property type="term" value="C:membrane"/>
    <property type="evidence" value="ECO:0007669"/>
    <property type="project" value="UniProtKB-SubCell"/>
</dbReference>
<name>A0A0L0BZK0_LUCCU</name>
<keyword evidence="4 6" id="KW-0472">Membrane</keyword>
<protein>
    <recommendedName>
        <fullName evidence="13">Superoxide dismutase copper/zinc binding domain-containing protein</fullName>
    </recommendedName>
</protein>
<dbReference type="Gene3D" id="2.40.160.110">
    <property type="match status" value="1"/>
</dbReference>
<feature type="compositionally biased region" description="Basic and acidic residues" evidence="5">
    <location>
        <begin position="1257"/>
        <end position="1269"/>
    </location>
</feature>
<feature type="chain" id="PRO_5005535533" description="Superoxide dismutase copper/zinc binding domain-containing protein" evidence="7">
    <location>
        <begin position="27"/>
        <end position="1484"/>
    </location>
</feature>
<dbReference type="InterPro" id="IPR001424">
    <property type="entry name" value="SOD_Cu_Zn_dom"/>
</dbReference>
<dbReference type="InterPro" id="IPR036423">
    <property type="entry name" value="SOD-like_Cu/Zn_dom_sf"/>
</dbReference>
<sequence>MLNKQNYLNLKLLLLVLFNIASQVTGQQLIAYISQHGLHGEITFRQVNSSHVEINADLETTLQYPDQVWSWSVRKFPVDYTNTDTNERCELERLGDVVVTFDDDLEYLILPGNETTTWWREMQLIGDKGIWGKSLVLTEVSRNVRVCATITTIQMNVEHMAEARFNTPIAGSVYFRWLAPTDGSLGDTLIYSDLYHIQSQPANMFSTKPMTTHHWKIYVTDIFKYDHHRTEDNCNFLQLVFDPSGEGDGHGIGDLDSRLGKIRVAKNALKVPQRVVFRDEKLALLPSDLTIPHRTLYLVLFDDQHPENYLACTKIRDVKQLNYKTFINHEGIKGEITMTQRSKFDPTFLNFSINTAGEHAQHIARKFAEDVAAFRIHTLPPVPLKMGKPDYCDSTGALYNPREIEKSQIPPAGYGTQDQYPVGEVSGKLQSRNKKYYHHSFLPGTSSELNGLYWDVFLPLQGLDSIAYRSLMIYHYNRTNLENITEQVWSCGTINQYQKNGYQKQMFTAQVLFRYPIVGRVLFRQPAEEPWQDTTVIFEYMIHADGSTQNNTFSHRWAIHSSAPGKDFYDWQNRCISTGNVFNPYKVDWGNRSVDDFCSPRLPAMCRIGALDTRIGTLSIAGSKRNAQEISRLIFTDTNLPLSGRHSILGKSLVIYDDFGPKARGERLACSIIIGHYKRKVVAKDWYANGDELTVSGKVEITQQSEYDISNIEVQFKGLDQTSGYHIHMTPVEANLAFPCEASTLYGHFNPYGINPKQSPPPRQGSTEQYEMGDLSGKFGTLDSLTQYEGAFNDTNLPLFGINSVIGRSVVIHKKKRNARWACSTLERGYAPSEGRELRAIASFHHPTGYAYGYIKMTQLIHNDGSQSDTVIEVKLRHPGKNDRNMTHNHNWQIFVNPVGVDAAVKPTNTRCVAGGYVWNPYFTQLADPLNRDLYERECGPDNPLRCYVGDVGARLGTIDLGGERRVYTDSNFPLERPVGAIGRSIVIFGPDFSGERFACANIEPDHNVFKYVNLQKPPRFVVAQFLEELRSVMGIPEWMLDVDARKTKELHGGSCIQMIIHFKGPIAHRLELDMSRLIAAGRLDAPSLYIPGYVNTKRKATISYRTCGVRDINEKLSLAAANISGPYLFWGHEKVINLQPRALVEASENDFSNLFRDVKAIVIFVRNNTKRLDAQQYPKFRQLVKDNAWTYLPQHSLTADPFNYNANIEVINLSGSAEESDSEIVSGYADALSIYGEGEVLGILASREEEAHFISKREAKESEFEEGRSTTSSPPLSEETEESFIYVAGGKKAILYVNYAPELNLTSMNISFVLKEHNKEITFDDQSPKGYGRLNIIFKVGEDKLFMRFNFTLSRGTWSMKAVEIEYNGYKNILPVVGNMYNVPSAPVGFSYRCSSQDLWFTNGTDVLKISDYQVQPWLNGASEFGDVYDCVGFTTAPIWAGVLVSLFLCGILSIGILALMDIKTPNRFESSRNKQLTFTVQE</sequence>
<feature type="domain" description="V-type proton ATPase subunit S1/VOA1 transmembrane" evidence="10">
    <location>
        <begin position="1434"/>
        <end position="1471"/>
    </location>
</feature>
<evidence type="ECO:0000259" key="8">
    <source>
        <dbReference type="Pfam" id="PF00080"/>
    </source>
</evidence>
<feature type="transmembrane region" description="Helical" evidence="6">
    <location>
        <begin position="1440"/>
        <end position="1462"/>
    </location>
</feature>
<keyword evidence="12" id="KW-1185">Reference proteome</keyword>
<feature type="domain" description="Superoxide dismutase copper/zinc binding" evidence="8">
    <location>
        <begin position="695"/>
        <end position="818"/>
    </location>
</feature>